<dbReference type="HAMAP" id="MF_00151">
    <property type="entry name" value="PPAT_bact"/>
    <property type="match status" value="1"/>
</dbReference>
<dbReference type="GO" id="GO:0004595">
    <property type="term" value="F:pantetheine-phosphate adenylyltransferase activity"/>
    <property type="evidence" value="ECO:0007669"/>
    <property type="project" value="UniProtKB-UniRule"/>
</dbReference>
<comment type="function">
    <text evidence="9">Reversibly transfers an adenylyl group from ATP to 4'-phosphopantetheine, yielding dephospho-CoA (dPCoA) and pyrophosphate.</text>
</comment>
<feature type="binding site" evidence="9">
    <location>
        <position position="32"/>
    </location>
    <ligand>
        <name>substrate</name>
    </ligand>
</feature>
<keyword evidence="3 9" id="KW-0548">Nucleotidyltransferase</keyword>
<evidence type="ECO:0000256" key="5">
    <source>
        <dbReference type="ARBA" id="ARBA00022840"/>
    </source>
</evidence>
<dbReference type="NCBIfam" id="TIGR00125">
    <property type="entry name" value="cyt_tran_rel"/>
    <property type="match status" value="1"/>
</dbReference>
<keyword evidence="7 9" id="KW-0173">Coenzyme A biosynthesis</keyword>
<feature type="binding site" evidence="9">
    <location>
        <position position="121"/>
    </location>
    <ligand>
        <name>ATP</name>
        <dbReference type="ChEBI" id="CHEBI:30616"/>
    </ligand>
</feature>
<dbReference type="InterPro" id="IPR001980">
    <property type="entry name" value="PPAT"/>
</dbReference>
<comment type="catalytic activity">
    <reaction evidence="8 9">
        <text>(R)-4'-phosphopantetheine + ATP + H(+) = 3'-dephospho-CoA + diphosphate</text>
        <dbReference type="Rhea" id="RHEA:19801"/>
        <dbReference type="ChEBI" id="CHEBI:15378"/>
        <dbReference type="ChEBI" id="CHEBI:30616"/>
        <dbReference type="ChEBI" id="CHEBI:33019"/>
        <dbReference type="ChEBI" id="CHEBI:57328"/>
        <dbReference type="ChEBI" id="CHEBI:61723"/>
        <dbReference type="EC" id="2.7.7.3"/>
    </reaction>
</comment>
<comment type="subcellular location">
    <subcellularLocation>
        <location evidence="9">Cytoplasm</location>
    </subcellularLocation>
</comment>
<sequence>MTKNNDNGQEHGELDNEGSVGKKERVAVYPGSFDPVTYGHLDIIKRSARQFDRLVVAVLNNTSKNPLFSVEERMELLAEVTKDLPNVEIDSFRDLTVRLVKSKNGDVIIRGIRSVTDFEYELQLASTNHLLDPDIDTMFMMTNPKYSYLSSSIVKEIAMFEGEVRELVPPEVEVRLKEKIALRKK</sequence>
<keyword evidence="4 9" id="KW-0547">Nucleotide-binding</keyword>
<gene>
    <name evidence="9" type="primary">coaD</name>
    <name evidence="12" type="ORF">PAT3040_04201</name>
</gene>
<dbReference type="NCBIfam" id="TIGR01510">
    <property type="entry name" value="coaD_prev_kdtB"/>
    <property type="match status" value="1"/>
</dbReference>
<evidence type="ECO:0000256" key="9">
    <source>
        <dbReference type="HAMAP-Rule" id="MF_00151"/>
    </source>
</evidence>
<feature type="binding site" evidence="9">
    <location>
        <position position="64"/>
    </location>
    <ligand>
        <name>substrate</name>
    </ligand>
</feature>
<dbReference type="GO" id="GO:0005737">
    <property type="term" value="C:cytoplasm"/>
    <property type="evidence" value="ECO:0007669"/>
    <property type="project" value="UniProtKB-SubCell"/>
</dbReference>
<dbReference type="EC" id="2.7.7.3" evidence="9"/>
<dbReference type="InterPro" id="IPR014729">
    <property type="entry name" value="Rossmann-like_a/b/a_fold"/>
</dbReference>
<comment type="pathway">
    <text evidence="9">Cofactor biosynthesis; coenzyme A biosynthesis; CoA from (R)-pantothenate: step 4/5.</text>
</comment>
<evidence type="ECO:0000313" key="13">
    <source>
        <dbReference type="Proteomes" id="UP000245202"/>
    </source>
</evidence>
<dbReference type="Proteomes" id="UP000245202">
    <property type="component" value="Unassembled WGS sequence"/>
</dbReference>
<dbReference type="InterPro" id="IPR004821">
    <property type="entry name" value="Cyt_trans-like"/>
</dbReference>
<dbReference type="Gene3D" id="3.40.50.620">
    <property type="entry name" value="HUPs"/>
    <property type="match status" value="1"/>
</dbReference>
<organism evidence="12 13">
    <name type="scientific">Paenibacillus agaridevorans</name>
    <dbReference type="NCBI Taxonomy" id="171404"/>
    <lineage>
        <taxon>Bacteria</taxon>
        <taxon>Bacillati</taxon>
        <taxon>Bacillota</taxon>
        <taxon>Bacilli</taxon>
        <taxon>Bacillales</taxon>
        <taxon>Paenibacillaceae</taxon>
        <taxon>Paenibacillus</taxon>
    </lineage>
</organism>
<protein>
    <recommendedName>
        <fullName evidence="9">Phosphopantetheine adenylyltransferase</fullName>
        <ecNumber evidence="9">2.7.7.3</ecNumber>
    </recommendedName>
    <alternativeName>
        <fullName evidence="9">Dephospho-CoA pyrophosphorylase</fullName>
    </alternativeName>
    <alternativeName>
        <fullName evidence="9">Pantetheine-phosphate adenylyltransferase</fullName>
        <shortName evidence="9">PPAT</shortName>
    </alternativeName>
</protein>
<keyword evidence="13" id="KW-1185">Reference proteome</keyword>
<dbReference type="PANTHER" id="PTHR21342">
    <property type="entry name" value="PHOSPHOPANTETHEINE ADENYLYLTRANSFERASE"/>
    <property type="match status" value="1"/>
</dbReference>
<feature type="binding site" evidence="9">
    <location>
        <position position="96"/>
    </location>
    <ligand>
        <name>substrate</name>
    </ligand>
</feature>
<evidence type="ECO:0000256" key="3">
    <source>
        <dbReference type="ARBA" id="ARBA00022695"/>
    </source>
</evidence>
<proteinExistence type="inferred from homology"/>
<feature type="compositionally biased region" description="Basic and acidic residues" evidence="10">
    <location>
        <begin position="8"/>
        <end position="21"/>
    </location>
</feature>
<dbReference type="PANTHER" id="PTHR21342:SF1">
    <property type="entry name" value="PHOSPHOPANTETHEINE ADENYLYLTRANSFERASE"/>
    <property type="match status" value="1"/>
</dbReference>
<dbReference type="GO" id="GO:0015937">
    <property type="term" value="P:coenzyme A biosynthetic process"/>
    <property type="evidence" value="ECO:0007669"/>
    <property type="project" value="UniProtKB-UniRule"/>
</dbReference>
<dbReference type="SUPFAM" id="SSF52374">
    <property type="entry name" value="Nucleotidylyl transferase"/>
    <property type="match status" value="1"/>
</dbReference>
<comment type="similarity">
    <text evidence="9">Belongs to the bacterial CoaD family.</text>
</comment>
<feature type="site" description="Transition state stabilizer" evidence="9">
    <location>
        <position position="40"/>
    </location>
</feature>
<evidence type="ECO:0000256" key="4">
    <source>
        <dbReference type="ARBA" id="ARBA00022741"/>
    </source>
</evidence>
<feature type="binding site" evidence="9">
    <location>
        <position position="40"/>
    </location>
    <ligand>
        <name>ATP</name>
        <dbReference type="ChEBI" id="CHEBI:30616"/>
    </ligand>
</feature>
<evidence type="ECO:0000256" key="1">
    <source>
        <dbReference type="ARBA" id="ARBA00022490"/>
    </source>
</evidence>
<feature type="region of interest" description="Disordered" evidence="10">
    <location>
        <begin position="1"/>
        <end position="21"/>
    </location>
</feature>
<evidence type="ECO:0000313" key="12">
    <source>
        <dbReference type="EMBL" id="GBG09549.1"/>
    </source>
</evidence>
<comment type="cofactor">
    <cofactor evidence="9">
        <name>Mg(2+)</name>
        <dbReference type="ChEBI" id="CHEBI:18420"/>
    </cofactor>
</comment>
<dbReference type="UniPathway" id="UPA00241">
    <property type="reaction ID" value="UER00355"/>
</dbReference>
<dbReference type="PRINTS" id="PR01020">
    <property type="entry name" value="LPSBIOSNTHSS"/>
</dbReference>
<dbReference type="Pfam" id="PF01467">
    <property type="entry name" value="CTP_transf_like"/>
    <property type="match status" value="1"/>
</dbReference>
<feature type="binding site" evidence="9">
    <location>
        <position position="110"/>
    </location>
    <ligand>
        <name>substrate</name>
    </ligand>
</feature>
<comment type="caution">
    <text evidence="12">The sequence shown here is derived from an EMBL/GenBank/DDBJ whole genome shotgun (WGS) entry which is preliminary data.</text>
</comment>
<keyword evidence="5 9" id="KW-0067">ATP-binding</keyword>
<accession>A0A2R5EV55</accession>
<reference evidence="12 13" key="1">
    <citation type="submission" date="2017-08" db="EMBL/GenBank/DDBJ databases">
        <title>Substantial Increase in Enzyme Production by Combined Drug-Resistance Mutations in Paenibacillus agaridevorans.</title>
        <authorList>
            <person name="Tanaka Y."/>
            <person name="Funane K."/>
            <person name="Hosaka T."/>
            <person name="Shiwa Y."/>
            <person name="Fujita N."/>
            <person name="Miyazaki T."/>
            <person name="Yoshikawa H."/>
            <person name="Murakami K."/>
            <person name="Kasahara K."/>
            <person name="Inaoka T."/>
            <person name="Hiraga Y."/>
            <person name="Ochi K."/>
        </authorList>
    </citation>
    <scope>NUCLEOTIDE SEQUENCE [LARGE SCALE GENOMIC DNA]</scope>
    <source>
        <strain evidence="12 13">T-3040</strain>
    </source>
</reference>
<evidence type="ECO:0000256" key="2">
    <source>
        <dbReference type="ARBA" id="ARBA00022679"/>
    </source>
</evidence>
<dbReference type="RefSeq" id="WP_258235088.1">
    <property type="nucleotide sequence ID" value="NZ_BDQX01000243.1"/>
</dbReference>
<evidence type="ECO:0000256" key="7">
    <source>
        <dbReference type="ARBA" id="ARBA00022993"/>
    </source>
</evidence>
<feature type="binding site" evidence="9">
    <location>
        <begin position="32"/>
        <end position="33"/>
    </location>
    <ligand>
        <name>ATP</name>
        <dbReference type="ChEBI" id="CHEBI:30616"/>
    </ligand>
</feature>
<evidence type="ECO:0000259" key="11">
    <source>
        <dbReference type="Pfam" id="PF01467"/>
    </source>
</evidence>
<dbReference type="EMBL" id="BDQX01000243">
    <property type="protein sequence ID" value="GBG09549.1"/>
    <property type="molecule type" value="Genomic_DNA"/>
</dbReference>
<evidence type="ECO:0000256" key="10">
    <source>
        <dbReference type="SAM" id="MobiDB-lite"/>
    </source>
</evidence>
<feature type="binding site" evidence="9">
    <location>
        <begin position="111"/>
        <end position="113"/>
    </location>
    <ligand>
        <name>ATP</name>
        <dbReference type="ChEBI" id="CHEBI:30616"/>
    </ligand>
</feature>
<dbReference type="CDD" id="cd02163">
    <property type="entry name" value="PPAT"/>
    <property type="match status" value="1"/>
</dbReference>
<dbReference type="AlphaFoldDB" id="A0A2R5EV55"/>
<feature type="domain" description="Cytidyltransferase-like" evidence="11">
    <location>
        <begin position="28"/>
        <end position="156"/>
    </location>
</feature>
<dbReference type="GO" id="GO:0005524">
    <property type="term" value="F:ATP binding"/>
    <property type="evidence" value="ECO:0007669"/>
    <property type="project" value="UniProtKB-KW"/>
</dbReference>
<evidence type="ECO:0000256" key="6">
    <source>
        <dbReference type="ARBA" id="ARBA00022842"/>
    </source>
</evidence>
<comment type="subunit">
    <text evidence="9">Homohexamer.</text>
</comment>
<keyword evidence="2 9" id="KW-0808">Transferase</keyword>
<keyword evidence="1 9" id="KW-0963">Cytoplasm</keyword>
<keyword evidence="6 9" id="KW-0460">Magnesium</keyword>
<name>A0A2R5EV55_9BACL</name>
<feature type="binding site" evidence="9">
    <location>
        <begin position="146"/>
        <end position="152"/>
    </location>
    <ligand>
        <name>ATP</name>
        <dbReference type="ChEBI" id="CHEBI:30616"/>
    </ligand>
</feature>
<evidence type="ECO:0000256" key="8">
    <source>
        <dbReference type="ARBA" id="ARBA00029346"/>
    </source>
</evidence>